<sequence>MEWKRALCLVAGLGALAHVEPGGSWMAAGRGEPDCAGNEWRAGEAPSFSFWRIDWPACAHLCSRLGLRGPAHPRFDCPTVVECPRCLPACLSGSARASNPMLGLVCLLLGYWWLDVGTSSKRALSGLEPGGGSGGGAPCPKSSNRSAGLSLWRVS</sequence>
<organism evidence="3">
    <name type="scientific">Mus musculus</name>
    <name type="common">Mouse</name>
    <dbReference type="NCBI Taxonomy" id="10090"/>
    <lineage>
        <taxon>Eukaryota</taxon>
        <taxon>Metazoa</taxon>
        <taxon>Chordata</taxon>
        <taxon>Craniata</taxon>
        <taxon>Vertebrata</taxon>
        <taxon>Euteleostomi</taxon>
        <taxon>Mammalia</taxon>
        <taxon>Eutheria</taxon>
        <taxon>Euarchontoglires</taxon>
        <taxon>Glires</taxon>
        <taxon>Rodentia</taxon>
        <taxon>Myomorpha</taxon>
        <taxon>Muroidea</taxon>
        <taxon>Muridae</taxon>
        <taxon>Murinae</taxon>
        <taxon>Mus</taxon>
        <taxon>Mus</taxon>
    </lineage>
</organism>
<reference evidence="3" key="5">
    <citation type="journal article" date="2002" name="Nature">
        <title>Analysis of the mouse transcriptome based on functional annotation of 60,770 full-length cDNAs.</title>
        <authorList>
            <consortium name="The FANTOM Consortium and the RIKEN Genome Exploration Research Group Phase I and II Team"/>
        </authorList>
    </citation>
    <scope>NUCLEOTIDE SEQUENCE</scope>
    <source>
        <strain evidence="3">C57BL/6J</strain>
        <tissue evidence="3">Accessory axillary lymph node</tissue>
    </source>
</reference>
<gene>
    <name evidence="4" type="primary">Gm19463</name>
</gene>
<evidence type="ECO:0000313" key="3">
    <source>
        <dbReference type="EMBL" id="BAE25871.1"/>
    </source>
</evidence>
<evidence type="ECO:0000313" key="4">
    <source>
        <dbReference type="MGI" id="MGI:5011648"/>
    </source>
</evidence>
<proteinExistence type="evidence at transcript level"/>
<dbReference type="EMBL" id="AK144401">
    <property type="protein sequence ID" value="BAE25871.1"/>
    <property type="molecule type" value="mRNA"/>
</dbReference>
<accession>Q3UN76</accession>
<evidence type="ECO:0000256" key="2">
    <source>
        <dbReference type="SAM" id="SignalP"/>
    </source>
</evidence>
<dbReference type="AlphaFoldDB" id="Q3UN76"/>
<name>Q3UN76_MOUSE</name>
<feature type="signal peptide" evidence="2">
    <location>
        <begin position="1"/>
        <end position="21"/>
    </location>
</feature>
<reference evidence="3" key="2">
    <citation type="journal article" date="2000" name="Genome Res.">
        <title>Normalization and subtraction of cap-trapper-selected cDNAs to prepare full-length cDNA libraries for rapid discovery of new genes.</title>
        <authorList>
            <person name="Carninci P."/>
            <person name="Shibata Y."/>
            <person name="Hayatsu N."/>
            <person name="Sugahara Y."/>
            <person name="Shibata K."/>
            <person name="Itoh M."/>
            <person name="Konno H."/>
            <person name="Okazaki Y."/>
            <person name="Muramatsu M."/>
            <person name="Hayashizaki Y."/>
        </authorList>
    </citation>
    <scope>NUCLEOTIDE SEQUENCE</scope>
    <source>
        <strain evidence="3">C57BL/6J</strain>
        <tissue evidence="3">Accessory axillary lymph node</tissue>
    </source>
</reference>
<dbReference type="AGR" id="MGI:5011648"/>
<feature type="chain" id="PRO_5004230215" evidence="2">
    <location>
        <begin position="22"/>
        <end position="155"/>
    </location>
</feature>
<reference evidence="3" key="7">
    <citation type="journal article" date="2005" name="Science">
        <title>The Transcriptional Landscape of the Mammalian Genome.</title>
        <authorList>
            <consortium name="The FANTOM Consortium"/>
            <consortium name="Riken Genome Exploration Research Group and Genome Science Group (Genome Network Project Core Group)"/>
        </authorList>
    </citation>
    <scope>NUCLEOTIDE SEQUENCE</scope>
    <source>
        <strain evidence="3">C57BL/6J</strain>
        <tissue evidence="3">Accessory axillary lymph node</tissue>
    </source>
</reference>
<reference evidence="3" key="6">
    <citation type="submission" date="2004-03" db="EMBL/GenBank/DDBJ databases">
        <authorList>
            <person name="Arakawa T."/>
            <person name="Carninci P."/>
            <person name="Fukuda S."/>
            <person name="Hashizume W."/>
            <person name="Hayashida K."/>
            <person name="Hori F."/>
            <person name="Iida J."/>
            <person name="Imamura K."/>
            <person name="Imotani K."/>
            <person name="Itoh M."/>
            <person name="Kanagawa S."/>
            <person name="Kawai J."/>
            <person name="Kojima M."/>
            <person name="Konno H."/>
            <person name="Murata M."/>
            <person name="Nakamura M."/>
            <person name="Ninomiya N."/>
            <person name="Nishiyori H."/>
            <person name="Nomura K."/>
            <person name="Ohno M."/>
            <person name="Sakazume N."/>
            <person name="Sano H."/>
            <person name="Sasaki D."/>
            <person name="Shibata K."/>
            <person name="Shiraki T."/>
            <person name="Tagami M."/>
            <person name="Tagami Y."/>
            <person name="Waki K."/>
            <person name="Watahiki A."/>
            <person name="Muramatsu M."/>
            <person name="Hayashizaki Y."/>
        </authorList>
    </citation>
    <scope>NUCLEOTIDE SEQUENCE</scope>
    <source>
        <strain evidence="3">C57BL/6J</strain>
        <tissue evidence="3">Accessory axillary lymph node</tissue>
    </source>
</reference>
<reference evidence="3" key="1">
    <citation type="journal article" date="1999" name="Methods Enzymol.">
        <title>High-efficiency full-length cDNA cloning.</title>
        <authorList>
            <person name="Carninci P."/>
            <person name="Hayashizaki Y."/>
        </authorList>
    </citation>
    <scope>NUCLEOTIDE SEQUENCE</scope>
    <source>
        <strain evidence="3">C57BL/6J</strain>
        <tissue evidence="3">Accessory axillary lymph node</tissue>
    </source>
</reference>
<feature type="region of interest" description="Disordered" evidence="1">
    <location>
        <begin position="131"/>
        <end position="155"/>
    </location>
</feature>
<keyword evidence="2" id="KW-0732">Signal</keyword>
<protein>
    <submittedName>
        <fullName evidence="3">Uncharacterized protein</fullName>
    </submittedName>
</protein>
<reference evidence="3" key="8">
    <citation type="journal article" date="2005" name="Science">
        <title>Antisense Transcription in the Mammalian Transcriptome.</title>
        <authorList>
            <consortium name="RIKEN Genome Exploration Research Group and Genome Science Group (Genome Network Project Core Group) and the FANTOM Consortium"/>
        </authorList>
    </citation>
    <scope>NUCLEOTIDE SEQUENCE</scope>
    <source>
        <strain evidence="3">C57BL/6J</strain>
        <tissue evidence="3">Accessory axillary lymph node</tissue>
    </source>
</reference>
<reference evidence="3" key="3">
    <citation type="journal article" date="2000" name="Genome Res.">
        <title>RIKEN integrated sequence analysis (RISA) system--384-format sequencing pipeline with 384 multicapillary sequencer.</title>
        <authorList>
            <person name="Shibata K."/>
            <person name="Itoh M."/>
            <person name="Aizawa K."/>
            <person name="Nagaoka S."/>
            <person name="Sasaki N."/>
            <person name="Carninci P."/>
            <person name="Konno H."/>
            <person name="Akiyama J."/>
            <person name="Nishi K."/>
            <person name="Kitsunai T."/>
            <person name="Tashiro H."/>
            <person name="Itoh M."/>
            <person name="Sumi N."/>
            <person name="Ishii Y."/>
            <person name="Nakamura S."/>
            <person name="Hazama M."/>
            <person name="Nishine T."/>
            <person name="Harada A."/>
            <person name="Yamamoto R."/>
            <person name="Matsumoto H."/>
            <person name="Sakaguchi S."/>
            <person name="Ikegami T."/>
            <person name="Kashiwagi K."/>
            <person name="Fujiwake S."/>
            <person name="Inoue K."/>
            <person name="Togawa Y."/>
            <person name="Izawa M."/>
            <person name="Ohara E."/>
            <person name="Watahiki M."/>
            <person name="Yoneda Y."/>
            <person name="Ishikawa T."/>
            <person name="Ozawa K."/>
            <person name="Tanaka T."/>
            <person name="Matsuura S."/>
            <person name="Kawai J."/>
            <person name="Okazaki Y."/>
            <person name="Muramatsu M."/>
            <person name="Inoue Y."/>
            <person name="Kira A."/>
            <person name="Hayashizaki Y."/>
        </authorList>
    </citation>
    <scope>NUCLEOTIDE SEQUENCE</scope>
    <source>
        <strain evidence="3">C57BL/6J</strain>
        <tissue evidence="3">Accessory axillary lymph node</tissue>
    </source>
</reference>
<dbReference type="MGI" id="MGI:5011648">
    <property type="gene designation" value="Gm19463"/>
</dbReference>
<evidence type="ECO:0000256" key="1">
    <source>
        <dbReference type="SAM" id="MobiDB-lite"/>
    </source>
</evidence>
<reference evidence="3" key="4">
    <citation type="journal article" date="2001" name="Nature">
        <title>Functional annotation of a full-length mouse cDNA collection.</title>
        <authorList>
            <consortium name="The RIKEN Genome Exploration Research Group Phase II Team and the FANTOM Consortium"/>
        </authorList>
    </citation>
    <scope>NUCLEOTIDE SEQUENCE</scope>
    <source>
        <strain evidence="3">C57BL/6J</strain>
        <tissue evidence="3">Accessory axillary lymph node</tissue>
    </source>
</reference>